<comment type="caution">
    <text evidence="5">The sequence shown here is derived from an EMBL/GenBank/DDBJ whole genome shotgun (WGS) entry which is preliminary data.</text>
</comment>
<protein>
    <recommendedName>
        <fullName evidence="4">Cytosolic fatty-acid binding proteins domain-containing protein</fullName>
    </recommendedName>
</protein>
<dbReference type="Pfam" id="PF00061">
    <property type="entry name" value="Lipocalin"/>
    <property type="match status" value="1"/>
</dbReference>
<keyword evidence="2" id="KW-0446">Lipid-binding</keyword>
<dbReference type="CDD" id="cd00742">
    <property type="entry name" value="FABP"/>
    <property type="match status" value="1"/>
</dbReference>
<dbReference type="InterPro" id="IPR031259">
    <property type="entry name" value="ILBP"/>
</dbReference>
<dbReference type="SUPFAM" id="SSF50814">
    <property type="entry name" value="Lipocalins"/>
    <property type="match status" value="1"/>
</dbReference>
<dbReference type="PRINTS" id="PR00178">
    <property type="entry name" value="FATTYACIDBP"/>
</dbReference>
<dbReference type="PROSITE" id="PS00214">
    <property type="entry name" value="FABP"/>
    <property type="match status" value="1"/>
</dbReference>
<feature type="domain" description="Cytosolic fatty-acid binding proteins" evidence="4">
    <location>
        <begin position="6"/>
        <end position="23"/>
    </location>
</feature>
<dbReference type="InterPro" id="IPR000463">
    <property type="entry name" value="Fatty_acid-bd"/>
</dbReference>
<dbReference type="EMBL" id="JAIWYP010000001">
    <property type="protein sequence ID" value="KAH3887577.1"/>
    <property type="molecule type" value="Genomic_DNA"/>
</dbReference>
<accession>A0A9D4N6F4</accession>
<keyword evidence="3" id="KW-0813">Transport</keyword>
<keyword evidence="6" id="KW-1185">Reference proteome</keyword>
<evidence type="ECO:0000256" key="3">
    <source>
        <dbReference type="RuleBase" id="RU003696"/>
    </source>
</evidence>
<dbReference type="AlphaFoldDB" id="A0A9D4N6F4"/>
<dbReference type="PANTHER" id="PTHR11955">
    <property type="entry name" value="FATTY ACID BINDING PROTEIN"/>
    <property type="match status" value="1"/>
</dbReference>
<dbReference type="InterPro" id="IPR000566">
    <property type="entry name" value="Lipocln_cytosolic_FA-bd_dom"/>
</dbReference>
<gene>
    <name evidence="5" type="ORF">DPMN_011595</name>
</gene>
<evidence type="ECO:0000259" key="4">
    <source>
        <dbReference type="PROSITE" id="PS00214"/>
    </source>
</evidence>
<evidence type="ECO:0000313" key="5">
    <source>
        <dbReference type="EMBL" id="KAH3887577.1"/>
    </source>
</evidence>
<dbReference type="GO" id="GO:0008289">
    <property type="term" value="F:lipid binding"/>
    <property type="evidence" value="ECO:0007669"/>
    <property type="project" value="UniProtKB-KW"/>
</dbReference>
<dbReference type="OrthoDB" id="354351at2759"/>
<name>A0A9D4N6F4_DREPO</name>
<evidence type="ECO:0000256" key="1">
    <source>
        <dbReference type="ARBA" id="ARBA00008390"/>
    </source>
</evidence>
<sequence length="136" mass="14880">MASAIGKWKIEHSVNFEEYMKAIGVSDEKRLDAHKFLSDGSNMTQEISDNGGSWSIKTTTAAGEKTITFKLGEELDTMTLDGRNIKVLFSADGDKLVENQTGNGFQCKHVRHGDGNTLTMILTGGGQTCIRTYVKC</sequence>
<dbReference type="InterPro" id="IPR012674">
    <property type="entry name" value="Calycin"/>
</dbReference>
<organism evidence="5 6">
    <name type="scientific">Dreissena polymorpha</name>
    <name type="common">Zebra mussel</name>
    <name type="synonym">Mytilus polymorpha</name>
    <dbReference type="NCBI Taxonomy" id="45954"/>
    <lineage>
        <taxon>Eukaryota</taxon>
        <taxon>Metazoa</taxon>
        <taxon>Spiralia</taxon>
        <taxon>Lophotrochozoa</taxon>
        <taxon>Mollusca</taxon>
        <taxon>Bivalvia</taxon>
        <taxon>Autobranchia</taxon>
        <taxon>Heteroconchia</taxon>
        <taxon>Euheterodonta</taxon>
        <taxon>Imparidentia</taxon>
        <taxon>Neoheterodontei</taxon>
        <taxon>Myida</taxon>
        <taxon>Dreissenoidea</taxon>
        <taxon>Dreissenidae</taxon>
        <taxon>Dreissena</taxon>
    </lineage>
</organism>
<reference evidence="5" key="1">
    <citation type="journal article" date="2019" name="bioRxiv">
        <title>The Genome of the Zebra Mussel, Dreissena polymorpha: A Resource for Invasive Species Research.</title>
        <authorList>
            <person name="McCartney M.A."/>
            <person name="Auch B."/>
            <person name="Kono T."/>
            <person name="Mallez S."/>
            <person name="Zhang Y."/>
            <person name="Obille A."/>
            <person name="Becker A."/>
            <person name="Abrahante J.E."/>
            <person name="Garbe J."/>
            <person name="Badalamenti J.P."/>
            <person name="Herman A."/>
            <person name="Mangelson H."/>
            <person name="Liachko I."/>
            <person name="Sullivan S."/>
            <person name="Sone E.D."/>
            <person name="Koren S."/>
            <person name="Silverstein K.A.T."/>
            <person name="Beckman K.B."/>
            <person name="Gohl D.M."/>
        </authorList>
    </citation>
    <scope>NUCLEOTIDE SEQUENCE</scope>
    <source>
        <strain evidence="5">Duluth1</strain>
        <tissue evidence="5">Whole animal</tissue>
    </source>
</reference>
<dbReference type="Proteomes" id="UP000828390">
    <property type="component" value="Unassembled WGS sequence"/>
</dbReference>
<reference evidence="5" key="2">
    <citation type="submission" date="2020-11" db="EMBL/GenBank/DDBJ databases">
        <authorList>
            <person name="McCartney M.A."/>
            <person name="Auch B."/>
            <person name="Kono T."/>
            <person name="Mallez S."/>
            <person name="Becker A."/>
            <person name="Gohl D.M."/>
            <person name="Silverstein K.A.T."/>
            <person name="Koren S."/>
            <person name="Bechman K.B."/>
            <person name="Herman A."/>
            <person name="Abrahante J.E."/>
            <person name="Garbe J."/>
        </authorList>
    </citation>
    <scope>NUCLEOTIDE SEQUENCE</scope>
    <source>
        <strain evidence="5">Duluth1</strain>
        <tissue evidence="5">Whole animal</tissue>
    </source>
</reference>
<proteinExistence type="inferred from homology"/>
<comment type="similarity">
    <text evidence="1 3">Belongs to the calycin superfamily. Fatty-acid binding protein (FABP) family.</text>
</comment>
<evidence type="ECO:0000256" key="2">
    <source>
        <dbReference type="ARBA" id="ARBA00023121"/>
    </source>
</evidence>
<dbReference type="Gene3D" id="2.40.128.20">
    <property type="match status" value="1"/>
</dbReference>
<evidence type="ECO:0000313" key="6">
    <source>
        <dbReference type="Proteomes" id="UP000828390"/>
    </source>
</evidence>